<dbReference type="EMBL" id="VSRR010015674">
    <property type="protein sequence ID" value="MPC58431.1"/>
    <property type="molecule type" value="Genomic_DNA"/>
</dbReference>
<reference evidence="2 3" key="1">
    <citation type="submission" date="2019-05" db="EMBL/GenBank/DDBJ databases">
        <title>Another draft genome of Portunus trituberculatus and its Hox gene families provides insights of decapod evolution.</title>
        <authorList>
            <person name="Jeong J.-H."/>
            <person name="Song I."/>
            <person name="Kim S."/>
            <person name="Choi T."/>
            <person name="Kim D."/>
            <person name="Ryu S."/>
            <person name="Kim W."/>
        </authorList>
    </citation>
    <scope>NUCLEOTIDE SEQUENCE [LARGE SCALE GENOMIC DNA]</scope>
    <source>
        <tissue evidence="2">Muscle</tissue>
    </source>
</reference>
<evidence type="ECO:0000313" key="3">
    <source>
        <dbReference type="Proteomes" id="UP000324222"/>
    </source>
</evidence>
<sequence length="161" mass="17014">MIDLILIIPVVGDKVHDTAELHVGCGKTAFVGSRDYPPSPSSPSHPDLAVLTPTHPSPLYLPYPSSNQPARGLRPVPEKQQGVRGLHEETVSRHGLKHVDDLADSESMSIARLRSHSGYEYAGKGGKVEVAVVADDCGGVGVGQCGVDRSPKAEVSLAFCL</sequence>
<gene>
    <name evidence="2" type="ORF">E2C01_052436</name>
</gene>
<protein>
    <submittedName>
        <fullName evidence="2">Uncharacterized protein</fullName>
    </submittedName>
</protein>
<accession>A0A5B7GEI9</accession>
<proteinExistence type="predicted"/>
<evidence type="ECO:0000256" key="1">
    <source>
        <dbReference type="SAM" id="MobiDB-lite"/>
    </source>
</evidence>
<comment type="caution">
    <text evidence="2">The sequence shown here is derived from an EMBL/GenBank/DDBJ whole genome shotgun (WGS) entry which is preliminary data.</text>
</comment>
<organism evidence="2 3">
    <name type="scientific">Portunus trituberculatus</name>
    <name type="common">Swimming crab</name>
    <name type="synonym">Neptunus trituberculatus</name>
    <dbReference type="NCBI Taxonomy" id="210409"/>
    <lineage>
        <taxon>Eukaryota</taxon>
        <taxon>Metazoa</taxon>
        <taxon>Ecdysozoa</taxon>
        <taxon>Arthropoda</taxon>
        <taxon>Crustacea</taxon>
        <taxon>Multicrustacea</taxon>
        <taxon>Malacostraca</taxon>
        <taxon>Eumalacostraca</taxon>
        <taxon>Eucarida</taxon>
        <taxon>Decapoda</taxon>
        <taxon>Pleocyemata</taxon>
        <taxon>Brachyura</taxon>
        <taxon>Eubrachyura</taxon>
        <taxon>Portunoidea</taxon>
        <taxon>Portunidae</taxon>
        <taxon>Portuninae</taxon>
        <taxon>Portunus</taxon>
    </lineage>
</organism>
<evidence type="ECO:0000313" key="2">
    <source>
        <dbReference type="EMBL" id="MPC58431.1"/>
    </source>
</evidence>
<dbReference type="Proteomes" id="UP000324222">
    <property type="component" value="Unassembled WGS sequence"/>
</dbReference>
<dbReference type="AlphaFoldDB" id="A0A5B7GEI9"/>
<feature type="region of interest" description="Disordered" evidence="1">
    <location>
        <begin position="34"/>
        <end position="83"/>
    </location>
</feature>
<name>A0A5B7GEI9_PORTR</name>
<keyword evidence="3" id="KW-1185">Reference proteome</keyword>